<dbReference type="SUPFAM" id="SSF63992">
    <property type="entry name" value="Dipeptide transport protein"/>
    <property type="match status" value="1"/>
</dbReference>
<feature type="binding site" evidence="2">
    <location>
        <position position="10"/>
    </location>
    <ligand>
        <name>Zn(2+)</name>
        <dbReference type="ChEBI" id="CHEBI:29105"/>
        <label>1</label>
    </ligand>
</feature>
<evidence type="ECO:0000256" key="1">
    <source>
        <dbReference type="PIRSR" id="PIRSR015853-1"/>
    </source>
</evidence>
<dbReference type="GO" id="GO:0004177">
    <property type="term" value="F:aminopeptidase activity"/>
    <property type="evidence" value="ECO:0007669"/>
    <property type="project" value="UniProtKB-KW"/>
</dbReference>
<evidence type="ECO:0000256" key="2">
    <source>
        <dbReference type="PIRSR" id="PIRSR015853-2"/>
    </source>
</evidence>
<dbReference type="CDD" id="cd08770">
    <property type="entry name" value="DAP_dppA_3"/>
    <property type="match status" value="1"/>
</dbReference>
<feature type="binding site" evidence="2">
    <location>
        <position position="136"/>
    </location>
    <ligand>
        <name>Zn(2+)</name>
        <dbReference type="ChEBI" id="CHEBI:29105"/>
        <label>2</label>
    </ligand>
</feature>
<feature type="binding site" evidence="2">
    <location>
        <position position="8"/>
    </location>
    <ligand>
        <name>Zn(2+)</name>
        <dbReference type="ChEBI" id="CHEBI:29105"/>
        <label>1</label>
    </ligand>
</feature>
<dbReference type="InterPro" id="IPR007035">
    <property type="entry name" value="Peptidase_M55"/>
</dbReference>
<name>A0A0C7QTH3_PARSO</name>
<dbReference type="PIRSF" id="PIRSF015853">
    <property type="entry name" value="Pep_DppA"/>
    <property type="match status" value="1"/>
</dbReference>
<evidence type="ECO:0000313" key="4">
    <source>
        <dbReference type="Proteomes" id="UP000049127"/>
    </source>
</evidence>
<gene>
    <name evidence="3" type="primary">dppA_1</name>
    <name evidence="3" type="ORF">R28058_16451</name>
</gene>
<dbReference type="OrthoDB" id="9785420at2"/>
<dbReference type="GO" id="GO:0046872">
    <property type="term" value="F:metal ion binding"/>
    <property type="evidence" value="ECO:0007669"/>
    <property type="project" value="UniProtKB-KW"/>
</dbReference>
<dbReference type="AlphaFoldDB" id="A0A0C7QTH3"/>
<dbReference type="EC" id="3.4.11.-" evidence="3"/>
<dbReference type="Proteomes" id="UP000049127">
    <property type="component" value="Unassembled WGS sequence"/>
</dbReference>
<keyword evidence="3" id="KW-0378">Hydrolase</keyword>
<sequence length="265" mass="29510">MKIYISADIEGTCGIVNWEETNLNSSLGKYHQIQMSKEVGYACEGANDLNCDYILVKDAHGSARSIQHSYLPKNAELLRGWANNPHIMMAGISNDFDATLFIGYHSGGGENGNPLAHTMNHSKYDYIKINDTIASEFTINAYTSAYYNVPVAFLSGDELLCKSAKDLNPNIVTVPVSKGIGNASISIHPDLALEKIRIGVKEALSGDISRHLIKLPTVFVIEIKFKNHFDAYKTSFYPGCKLINSSTILFETNNYYEFLRMFLFI</sequence>
<feature type="binding site" evidence="2">
    <location>
        <position position="8"/>
    </location>
    <ligand>
        <name>Zn(2+)</name>
        <dbReference type="ChEBI" id="CHEBI:29105"/>
        <label>2</label>
    </ligand>
</feature>
<organism evidence="3 4">
    <name type="scientific">Paraclostridium sordellii</name>
    <name type="common">Clostridium sordellii</name>
    <dbReference type="NCBI Taxonomy" id="1505"/>
    <lineage>
        <taxon>Bacteria</taxon>
        <taxon>Bacillati</taxon>
        <taxon>Bacillota</taxon>
        <taxon>Clostridia</taxon>
        <taxon>Peptostreptococcales</taxon>
        <taxon>Peptostreptococcaceae</taxon>
        <taxon>Paraclostridium</taxon>
    </lineage>
</organism>
<dbReference type="Gene3D" id="3.40.50.10780">
    <property type="entry name" value="Dipeptide transport protein"/>
    <property type="match status" value="1"/>
</dbReference>
<keyword evidence="2" id="KW-0862">Zinc</keyword>
<feature type="active site" description="Nucleophile" evidence="1">
    <location>
        <position position="117"/>
    </location>
</feature>
<feature type="binding site" evidence="2">
    <location>
        <position position="105"/>
    </location>
    <ligand>
        <name>Zn(2+)</name>
        <dbReference type="ChEBI" id="CHEBI:29105"/>
        <label>2</label>
    </ligand>
</feature>
<keyword evidence="2" id="KW-0479">Metal-binding</keyword>
<evidence type="ECO:0000313" key="3">
    <source>
        <dbReference type="EMBL" id="CEQ03912.1"/>
    </source>
</evidence>
<dbReference type="InterPro" id="IPR036177">
    <property type="entry name" value="Peptidase_M55_sf"/>
</dbReference>
<reference evidence="3 4" key="1">
    <citation type="submission" date="2015-01" db="EMBL/GenBank/DDBJ databases">
        <authorList>
            <person name="Aslett A.Martin."/>
            <person name="De Silva Nishadi"/>
        </authorList>
    </citation>
    <scope>NUCLEOTIDE SEQUENCE [LARGE SCALE GENOMIC DNA]</scope>
    <source>
        <strain evidence="3 4">R28058</strain>
    </source>
</reference>
<feature type="binding site" evidence="2">
    <location>
        <position position="60"/>
    </location>
    <ligand>
        <name>Zn(2+)</name>
        <dbReference type="ChEBI" id="CHEBI:29105"/>
        <label>2</label>
    </ligand>
</feature>
<dbReference type="InterPro" id="IPR027476">
    <property type="entry name" value="DppA_N"/>
</dbReference>
<dbReference type="Gene3D" id="3.30.1360.130">
    <property type="entry name" value="Dipeptide transport protein"/>
    <property type="match status" value="1"/>
</dbReference>
<dbReference type="Pfam" id="PF04951">
    <property type="entry name" value="Peptidase_M55"/>
    <property type="match status" value="1"/>
</dbReference>
<accession>A0A0C7QTH3</accession>
<proteinExistence type="predicted"/>
<keyword evidence="3" id="KW-0645">Protease</keyword>
<keyword evidence="3" id="KW-0031">Aminopeptidase</keyword>
<dbReference type="RefSeq" id="WP_055342048.1">
    <property type="nucleotide sequence ID" value="NZ_CDNI01000003.1"/>
</dbReference>
<protein>
    <submittedName>
        <fullName evidence="3">Amino acid amidase</fullName>
        <ecNumber evidence="3">3.4.11.-</ecNumber>
    </submittedName>
</protein>
<dbReference type="EMBL" id="CEKZ01000003">
    <property type="protein sequence ID" value="CEQ03912.1"/>
    <property type="molecule type" value="Genomic_DNA"/>
</dbReference>